<name>A0A0V1GD78_9BILA</name>
<proteinExistence type="predicted"/>
<comment type="caution">
    <text evidence="1">The sequence shown here is derived from an EMBL/GenBank/DDBJ whole genome shotgun (WGS) entry which is preliminary data.</text>
</comment>
<dbReference type="EMBL" id="JYDP01003186">
    <property type="protein sequence ID" value="KRY96050.1"/>
    <property type="molecule type" value="Genomic_DNA"/>
</dbReference>
<dbReference type="Proteomes" id="UP000055024">
    <property type="component" value="Unassembled WGS sequence"/>
</dbReference>
<dbReference type="AlphaFoldDB" id="A0A0V1GD78"/>
<keyword evidence="2" id="KW-1185">Reference proteome</keyword>
<evidence type="ECO:0000313" key="1">
    <source>
        <dbReference type="EMBL" id="KRY96050.1"/>
    </source>
</evidence>
<accession>A0A0V1GD78</accession>
<evidence type="ECO:0000313" key="2">
    <source>
        <dbReference type="Proteomes" id="UP000055024"/>
    </source>
</evidence>
<gene>
    <name evidence="1" type="ORF">T11_14136</name>
</gene>
<protein>
    <submittedName>
        <fullName evidence="1">Uncharacterized protein</fullName>
    </submittedName>
</protein>
<organism evidence="1 2">
    <name type="scientific">Trichinella zimbabwensis</name>
    <dbReference type="NCBI Taxonomy" id="268475"/>
    <lineage>
        <taxon>Eukaryota</taxon>
        <taxon>Metazoa</taxon>
        <taxon>Ecdysozoa</taxon>
        <taxon>Nematoda</taxon>
        <taxon>Enoplea</taxon>
        <taxon>Dorylaimia</taxon>
        <taxon>Trichinellida</taxon>
        <taxon>Trichinellidae</taxon>
        <taxon>Trichinella</taxon>
    </lineage>
</organism>
<sequence>MSTSSSFAHTQTSITFHESTTIFDDCKPFLDNYVVKNPFYQFTAQ</sequence>
<reference evidence="1 2" key="1">
    <citation type="submission" date="2015-01" db="EMBL/GenBank/DDBJ databases">
        <title>Evolution of Trichinella species and genotypes.</title>
        <authorList>
            <person name="Korhonen P.K."/>
            <person name="Edoardo P."/>
            <person name="Giuseppe L.R."/>
            <person name="Gasser R.B."/>
        </authorList>
    </citation>
    <scope>NUCLEOTIDE SEQUENCE [LARGE SCALE GENOMIC DNA]</scope>
    <source>
        <strain evidence="1">ISS1029</strain>
    </source>
</reference>